<dbReference type="PROSITE" id="PS51257">
    <property type="entry name" value="PROKAR_LIPOPROTEIN"/>
    <property type="match status" value="1"/>
</dbReference>
<protein>
    <recommendedName>
        <fullName evidence="4">Lipoprotein</fullName>
    </recommendedName>
</protein>
<dbReference type="Proteomes" id="UP000478546">
    <property type="component" value="Unassembled WGS sequence"/>
</dbReference>
<name>A0A6B2GYI6_9BACT</name>
<keyword evidence="3" id="KW-1185">Reference proteome</keyword>
<evidence type="ECO:0000313" key="2">
    <source>
        <dbReference type="EMBL" id="NDK54928.1"/>
    </source>
</evidence>
<sequence length="107" mass="10937">MNKNVIAVFAAACGLFMASCDTPKDQRPGEKVSTDYVEPGTRKTFNVSDAGTAEVAEGGAVQGETTHQEVMPNHDAGANTIQPGDSVSEAAETNTAAGAIKPGTTKP</sequence>
<feature type="compositionally biased region" description="Polar residues" evidence="1">
    <location>
        <begin position="79"/>
        <end position="96"/>
    </location>
</feature>
<reference evidence="2 3" key="1">
    <citation type="submission" date="2020-01" db="EMBL/GenBank/DDBJ databases">
        <authorList>
            <person name="Kim M.K."/>
        </authorList>
    </citation>
    <scope>NUCLEOTIDE SEQUENCE [LARGE SCALE GENOMIC DNA]</scope>
    <source>
        <strain evidence="2 3">BT213</strain>
    </source>
</reference>
<evidence type="ECO:0000313" key="3">
    <source>
        <dbReference type="Proteomes" id="UP000478546"/>
    </source>
</evidence>
<dbReference type="RefSeq" id="WP_162344977.1">
    <property type="nucleotide sequence ID" value="NZ_JAAEAA010000003.1"/>
</dbReference>
<accession>A0A6B2GYI6</accession>
<feature type="region of interest" description="Disordered" evidence="1">
    <location>
        <begin position="70"/>
        <end position="107"/>
    </location>
</feature>
<evidence type="ECO:0008006" key="4">
    <source>
        <dbReference type="Google" id="ProtNLM"/>
    </source>
</evidence>
<comment type="caution">
    <text evidence="2">The sequence shown here is derived from an EMBL/GenBank/DDBJ whole genome shotgun (WGS) entry which is preliminary data.</text>
</comment>
<gene>
    <name evidence="2" type="ORF">GWO68_03260</name>
</gene>
<proteinExistence type="predicted"/>
<organism evidence="2 3">
    <name type="scientific">Pontibacter fetidus</name>
    <dbReference type="NCBI Taxonomy" id="2700082"/>
    <lineage>
        <taxon>Bacteria</taxon>
        <taxon>Pseudomonadati</taxon>
        <taxon>Bacteroidota</taxon>
        <taxon>Cytophagia</taxon>
        <taxon>Cytophagales</taxon>
        <taxon>Hymenobacteraceae</taxon>
        <taxon>Pontibacter</taxon>
    </lineage>
</organism>
<dbReference type="EMBL" id="JAAEAA010000003">
    <property type="protein sequence ID" value="NDK54928.1"/>
    <property type="molecule type" value="Genomic_DNA"/>
</dbReference>
<dbReference type="AlphaFoldDB" id="A0A6B2GYI6"/>
<evidence type="ECO:0000256" key="1">
    <source>
        <dbReference type="SAM" id="MobiDB-lite"/>
    </source>
</evidence>